<dbReference type="InterPro" id="IPR000683">
    <property type="entry name" value="Gfo/Idh/MocA-like_OxRdtase_N"/>
</dbReference>
<gene>
    <name evidence="3" type="ORF">COB67_03765</name>
</gene>
<dbReference type="InterPro" id="IPR051450">
    <property type="entry name" value="Gfo/Idh/MocA_Oxidoreductases"/>
</dbReference>
<dbReference type="Proteomes" id="UP000218113">
    <property type="component" value="Unassembled WGS sequence"/>
</dbReference>
<dbReference type="Gene3D" id="3.30.360.10">
    <property type="entry name" value="Dihydrodipicolinate Reductase, domain 2"/>
    <property type="match status" value="1"/>
</dbReference>
<protein>
    <submittedName>
        <fullName evidence="3">Oxidoreductase</fullName>
    </submittedName>
</protein>
<organism evidence="3 4">
    <name type="scientific">SAR324 cluster bacterium</name>
    <dbReference type="NCBI Taxonomy" id="2024889"/>
    <lineage>
        <taxon>Bacteria</taxon>
        <taxon>Deltaproteobacteria</taxon>
        <taxon>SAR324 cluster</taxon>
    </lineage>
</organism>
<dbReference type="PANTHER" id="PTHR43377">
    <property type="entry name" value="BILIVERDIN REDUCTASE A"/>
    <property type="match status" value="1"/>
</dbReference>
<evidence type="ECO:0000259" key="1">
    <source>
        <dbReference type="Pfam" id="PF01408"/>
    </source>
</evidence>
<accession>A0A2A4T7R9</accession>
<evidence type="ECO:0000259" key="2">
    <source>
        <dbReference type="Pfam" id="PF22725"/>
    </source>
</evidence>
<evidence type="ECO:0000313" key="3">
    <source>
        <dbReference type="EMBL" id="PCI29603.1"/>
    </source>
</evidence>
<dbReference type="PANTHER" id="PTHR43377:SF6">
    <property type="entry name" value="GFO_IDH_MOCA-LIKE OXIDOREDUCTASE N-TERMINAL DOMAIN-CONTAINING PROTEIN"/>
    <property type="match status" value="1"/>
</dbReference>
<name>A0A2A4T7R9_9DELT</name>
<dbReference type="EMBL" id="NVSR01000012">
    <property type="protein sequence ID" value="PCI29603.1"/>
    <property type="molecule type" value="Genomic_DNA"/>
</dbReference>
<dbReference type="Gene3D" id="3.40.50.720">
    <property type="entry name" value="NAD(P)-binding Rossmann-like Domain"/>
    <property type="match status" value="1"/>
</dbReference>
<dbReference type="InterPro" id="IPR036291">
    <property type="entry name" value="NAD(P)-bd_dom_sf"/>
</dbReference>
<dbReference type="AlphaFoldDB" id="A0A2A4T7R9"/>
<evidence type="ECO:0000313" key="4">
    <source>
        <dbReference type="Proteomes" id="UP000218113"/>
    </source>
</evidence>
<comment type="caution">
    <text evidence="3">The sequence shown here is derived from an EMBL/GenBank/DDBJ whole genome shotgun (WGS) entry which is preliminary data.</text>
</comment>
<sequence length="339" mass="38240">MNIAIIGYGYWGPNLVRNFSWLEGAHVKYVCDLSEDRLSKVKAQFPNVEIITSDYQQILDDDSVDAIAISTPVNTHYSLAQAALEAGKHVLVEKPMTDNVKDARALVELAEQQDRILMVDHTFLYTGAVKKIKSLIDSNEIGEVLYFDSVRVNLGLFQTDVNVLWDLAPHDISIMSYLIDKKPVSVSATGVAHVNEGMENIAYMTVFYEDNTLAHFHVNWLSPIKVRQIMIGGSEKMIVYDDMQNTEKVKVYDKGVDIAPNDKDALYKTLIQYRTGDMFAPKIDETEALKDECQHFLDCIQENKQPISNGRFGLEVVKMLEASQLSIKQQGKIIELDSL</sequence>
<dbReference type="SUPFAM" id="SSF55347">
    <property type="entry name" value="Glyceraldehyde-3-phosphate dehydrogenase-like, C-terminal domain"/>
    <property type="match status" value="1"/>
</dbReference>
<dbReference type="Pfam" id="PF22725">
    <property type="entry name" value="GFO_IDH_MocA_C3"/>
    <property type="match status" value="1"/>
</dbReference>
<feature type="domain" description="GFO/IDH/MocA-like oxidoreductase" evidence="2">
    <location>
        <begin position="130"/>
        <end position="238"/>
    </location>
</feature>
<feature type="domain" description="Gfo/Idh/MocA-like oxidoreductase N-terminal" evidence="1">
    <location>
        <begin position="1"/>
        <end position="121"/>
    </location>
</feature>
<proteinExistence type="predicted"/>
<reference evidence="4" key="1">
    <citation type="submission" date="2017-08" db="EMBL/GenBank/DDBJ databases">
        <title>A dynamic microbial community with high functional redundancy inhabits the cold, oxic subseafloor aquifer.</title>
        <authorList>
            <person name="Tully B.J."/>
            <person name="Wheat C.G."/>
            <person name="Glazer B.T."/>
            <person name="Huber J.A."/>
        </authorList>
    </citation>
    <scope>NUCLEOTIDE SEQUENCE [LARGE SCALE GENOMIC DNA]</scope>
</reference>
<dbReference type="InterPro" id="IPR055170">
    <property type="entry name" value="GFO_IDH_MocA-like_dom"/>
</dbReference>
<dbReference type="Pfam" id="PF01408">
    <property type="entry name" value="GFO_IDH_MocA"/>
    <property type="match status" value="1"/>
</dbReference>
<dbReference type="GO" id="GO:0000166">
    <property type="term" value="F:nucleotide binding"/>
    <property type="evidence" value="ECO:0007669"/>
    <property type="project" value="InterPro"/>
</dbReference>
<dbReference type="SUPFAM" id="SSF51735">
    <property type="entry name" value="NAD(P)-binding Rossmann-fold domains"/>
    <property type="match status" value="1"/>
</dbReference>